<dbReference type="PROSITE" id="PS50181">
    <property type="entry name" value="FBOX"/>
    <property type="match status" value="1"/>
</dbReference>
<dbReference type="GO" id="GO:0019005">
    <property type="term" value="C:SCF ubiquitin ligase complex"/>
    <property type="evidence" value="ECO:0007669"/>
    <property type="project" value="TreeGrafter"/>
</dbReference>
<feature type="domain" description="F-box" evidence="2">
    <location>
        <begin position="36"/>
        <end position="87"/>
    </location>
</feature>
<proteinExistence type="predicted"/>
<dbReference type="Gene3D" id="3.80.10.10">
    <property type="entry name" value="Ribonuclease Inhibitor"/>
    <property type="match status" value="2"/>
</dbReference>
<protein>
    <recommendedName>
        <fullName evidence="2">F-box domain-containing protein</fullName>
    </recommendedName>
</protein>
<gene>
    <name evidence="3" type="ORF">WR25_13656</name>
</gene>
<comment type="caution">
    <text evidence="3">The sequence shown here is derived from an EMBL/GenBank/DDBJ whole genome shotgun (WGS) entry which is preliminary data.</text>
</comment>
<dbReference type="Proteomes" id="UP000218231">
    <property type="component" value="Unassembled WGS sequence"/>
</dbReference>
<feature type="region of interest" description="Disordered" evidence="1">
    <location>
        <begin position="489"/>
        <end position="512"/>
    </location>
</feature>
<dbReference type="InterPro" id="IPR032675">
    <property type="entry name" value="LRR_dom_sf"/>
</dbReference>
<evidence type="ECO:0000313" key="4">
    <source>
        <dbReference type="Proteomes" id="UP000218231"/>
    </source>
</evidence>
<reference evidence="3 4" key="1">
    <citation type="journal article" date="2017" name="Curr. Biol.">
        <title>Genome architecture and evolution of a unichromosomal asexual nematode.</title>
        <authorList>
            <person name="Fradin H."/>
            <person name="Zegar C."/>
            <person name="Gutwein M."/>
            <person name="Lucas J."/>
            <person name="Kovtun M."/>
            <person name="Corcoran D."/>
            <person name="Baugh L.R."/>
            <person name="Kiontke K."/>
            <person name="Gunsalus K."/>
            <person name="Fitch D.H."/>
            <person name="Piano F."/>
        </authorList>
    </citation>
    <scope>NUCLEOTIDE SEQUENCE [LARGE SCALE GENOMIC DNA]</scope>
    <source>
        <strain evidence="3">PF1309</strain>
    </source>
</reference>
<dbReference type="InterPro" id="IPR006553">
    <property type="entry name" value="Leu-rich_rpt_Cys-con_subtyp"/>
</dbReference>
<dbReference type="STRING" id="2018661.A0A2A2KRF1"/>
<dbReference type="GO" id="GO:0031146">
    <property type="term" value="P:SCF-dependent proteasomal ubiquitin-dependent protein catabolic process"/>
    <property type="evidence" value="ECO:0007669"/>
    <property type="project" value="TreeGrafter"/>
</dbReference>
<evidence type="ECO:0000256" key="1">
    <source>
        <dbReference type="SAM" id="MobiDB-lite"/>
    </source>
</evidence>
<dbReference type="InterPro" id="IPR001810">
    <property type="entry name" value="F-box_dom"/>
</dbReference>
<evidence type="ECO:0000313" key="3">
    <source>
        <dbReference type="EMBL" id="PAV76530.1"/>
    </source>
</evidence>
<dbReference type="AlphaFoldDB" id="A0A2A2KRF1"/>
<dbReference type="OrthoDB" id="2585512at2759"/>
<dbReference type="SUPFAM" id="SSF52047">
    <property type="entry name" value="RNI-like"/>
    <property type="match status" value="1"/>
</dbReference>
<dbReference type="PANTHER" id="PTHR13318">
    <property type="entry name" value="PARTNER OF PAIRED, ISOFORM B-RELATED"/>
    <property type="match status" value="1"/>
</dbReference>
<dbReference type="EMBL" id="LIAE01007868">
    <property type="protein sequence ID" value="PAV76530.1"/>
    <property type="molecule type" value="Genomic_DNA"/>
</dbReference>
<organism evidence="3 4">
    <name type="scientific">Diploscapter pachys</name>
    <dbReference type="NCBI Taxonomy" id="2018661"/>
    <lineage>
        <taxon>Eukaryota</taxon>
        <taxon>Metazoa</taxon>
        <taxon>Ecdysozoa</taxon>
        <taxon>Nematoda</taxon>
        <taxon>Chromadorea</taxon>
        <taxon>Rhabditida</taxon>
        <taxon>Rhabditina</taxon>
        <taxon>Rhabditomorpha</taxon>
        <taxon>Rhabditoidea</taxon>
        <taxon>Rhabditidae</taxon>
        <taxon>Diploscapter</taxon>
    </lineage>
</organism>
<sequence>MDAMFSADFLESLLSGVDLTRAPLLFDVFPESHAEEFTLDKFPKPVLVKIAEFVPLKERVKNLSAVCSNFHSAVKESVTAVNFYKDGLDTLSDSQLKYFLTVYGSTVKHLNFDLFRASKAEECSQWNWRQTVLDCVALCRNVEQITAIVCNRHRVRDNDIMKLQSHCPQLKALVVDGYFIKGHSFKIHNLWRGLEKLQIDFCYRFSAGNLLFAMNLFKNLKVLHLSQPVFISNSAVEAIVNMRQLQELSLIASPDLKFQEDLTSTGLSQLRFARSLKMLALDGVSVVDDEFLQTFCQPSSPVVSTLKSLSLAFCRNFTAHGILHLVHLKLLENLNLDGVTQDVGPGLTLVSQKLNFERLYLAEKTCIDPSTLLKIVIENPKLKLLDLTDNHAAVDQFTAFQIAATSCYPDRSKLVVVTDLPNPWWEIYRYPSMNLRVVYLHRRILFGSIPAMCLIDNDSIGQLPQSLLLPDLRRGNRYRLLYSALGSPYPKESENKENTAQGDSPRECSPNDELLMTGIPIPPSIYDFVSEYVCLEILNALSNTNGGGAPRPKPELPEMPRAIVRYTRSSHLKRRSHPPTSPKRGEHMVLQPIRGQISPFRDQLPPAKNTPFAHHPLYARTARDFCKPPTHVKPIPKLPLFTETDFPPLA</sequence>
<keyword evidence="4" id="KW-1185">Reference proteome</keyword>
<name>A0A2A2KRF1_9BILA</name>
<evidence type="ECO:0000259" key="2">
    <source>
        <dbReference type="PROSITE" id="PS50181"/>
    </source>
</evidence>
<dbReference type="SMART" id="SM00367">
    <property type="entry name" value="LRR_CC"/>
    <property type="match status" value="2"/>
</dbReference>
<accession>A0A2A2KRF1</accession>